<evidence type="ECO:0000313" key="3">
    <source>
        <dbReference type="Proteomes" id="UP000220158"/>
    </source>
</evidence>
<accession>A0A1J1H1S6</accession>
<dbReference type="RefSeq" id="XP_028531630.1">
    <property type="nucleotide sequence ID" value="XM_028680099.1"/>
</dbReference>
<proteinExistence type="predicted"/>
<protein>
    <submittedName>
        <fullName evidence="2">Uncharacterized protein</fullName>
    </submittedName>
</protein>
<dbReference type="AlphaFoldDB" id="A0A1J1H1S6"/>
<keyword evidence="3" id="KW-1185">Reference proteome</keyword>
<dbReference type="OrthoDB" id="372221at2759"/>
<name>A0A1J1H1S6_PLARL</name>
<dbReference type="OMA" id="PAIFHER"/>
<sequence length="324" mass="37899">MNKNIKEDRKCDNEREIILLGLLNMEGVYGENWLSKKNEIKKDIEYKAVKLNQAFKQSSIFHENFEFLSADDYNYVKNNYIYSAILIFNPNLTSKNSNKEKENNENLVNNYKRDIYMISDNKKSKENKLNENVKINENEENKENCSDDGKLKEGNQGTEHIKDNLDKKKEGIGVLVVTCKKMEKTKMKHILIKMLKKEIKVESTVLKCKDKISKCTIKNNENNKTKSKLTEIKYLDKPDTSINISKPFDVKKNNFFNMTAYIYGSSSILANTSLVQREYRDDEWAEKLRRTKKEKEVSKTISDNNKDSKKETGLIRSFTSLFKK</sequence>
<reference evidence="2 3" key="1">
    <citation type="submission" date="2015-04" db="EMBL/GenBank/DDBJ databases">
        <authorList>
            <consortium name="Pathogen Informatics"/>
        </authorList>
    </citation>
    <scope>NUCLEOTIDE SEQUENCE [LARGE SCALE GENOMIC DNA]</scope>
    <source>
        <strain evidence="2 3">SGS1</strain>
    </source>
</reference>
<evidence type="ECO:0000313" key="2">
    <source>
        <dbReference type="EMBL" id="CRG98620.1"/>
    </source>
</evidence>
<gene>
    <name evidence="2" type="ORF">PRELSG_0310900</name>
</gene>
<organism evidence="2 3">
    <name type="scientific">Plasmodium relictum</name>
    <dbReference type="NCBI Taxonomy" id="85471"/>
    <lineage>
        <taxon>Eukaryota</taxon>
        <taxon>Sar</taxon>
        <taxon>Alveolata</taxon>
        <taxon>Apicomplexa</taxon>
        <taxon>Aconoidasida</taxon>
        <taxon>Haemosporida</taxon>
        <taxon>Plasmodiidae</taxon>
        <taxon>Plasmodium</taxon>
        <taxon>Plasmodium (Haemamoeba)</taxon>
    </lineage>
</organism>
<dbReference type="VEuPathDB" id="PlasmoDB:PRELSG_0310900"/>
<dbReference type="GeneID" id="39734717"/>
<dbReference type="Proteomes" id="UP000220158">
    <property type="component" value="Chromosome 3"/>
</dbReference>
<feature type="region of interest" description="Disordered" evidence="1">
    <location>
        <begin position="137"/>
        <end position="158"/>
    </location>
</feature>
<dbReference type="EMBL" id="LN835298">
    <property type="protein sequence ID" value="CRG98620.1"/>
    <property type="molecule type" value="Genomic_DNA"/>
</dbReference>
<dbReference type="KEGG" id="prel:PRELSG_0310900"/>
<evidence type="ECO:0000256" key="1">
    <source>
        <dbReference type="SAM" id="MobiDB-lite"/>
    </source>
</evidence>